<keyword evidence="1" id="KW-0812">Transmembrane</keyword>
<dbReference type="EMBL" id="CP089044">
    <property type="protein sequence ID" value="UYF74414.1"/>
    <property type="molecule type" value="Genomic_DNA"/>
</dbReference>
<evidence type="ECO:0000313" key="3">
    <source>
        <dbReference type="EMBL" id="QQT85344.1"/>
    </source>
</evidence>
<dbReference type="Proteomes" id="UP000595320">
    <property type="component" value="Chromosome"/>
</dbReference>
<keyword evidence="1" id="KW-1133">Transmembrane helix</keyword>
<evidence type="ECO:0000313" key="5">
    <source>
        <dbReference type="Proteomes" id="UP000263596"/>
    </source>
</evidence>
<dbReference type="EMBL" id="DPVE01000159">
    <property type="protein sequence ID" value="HCK30358.1"/>
    <property type="molecule type" value="Genomic_DNA"/>
</dbReference>
<feature type="transmembrane region" description="Helical" evidence="1">
    <location>
        <begin position="9"/>
        <end position="31"/>
    </location>
</feature>
<evidence type="ECO:0000313" key="4">
    <source>
        <dbReference type="EMBL" id="UYF74414.1"/>
    </source>
</evidence>
<name>A0A2N6V757_9GAMM</name>
<evidence type="ECO:0000256" key="1">
    <source>
        <dbReference type="SAM" id="Phobius"/>
    </source>
</evidence>
<dbReference type="AlphaFoldDB" id="A0A2N6V757"/>
<reference evidence="4" key="3">
    <citation type="journal article" date="2022" name="J Glob Antimicrob Resist">
        <title>Comparative analysis of IMP-4- and OXA-58-containing plasmids of three carbapenemase-producing Acinetobacter ursingii strains in the Netherlands.</title>
        <authorList>
            <person name="Hendrickx A.P.A."/>
            <person name="Schade R.P."/>
            <person name="Landman F."/>
            <person name="Bosch T."/>
            <person name="Schouls L.M."/>
            <person name="van Dijk K."/>
        </authorList>
    </citation>
    <scope>NUCLEOTIDE SEQUENCE</scope>
    <source>
        <strain evidence="4">RIVM_C010761</strain>
    </source>
</reference>
<reference evidence="2 5" key="1">
    <citation type="journal article" date="2018" name="Nat. Biotechnol.">
        <title>A standardized bacterial taxonomy based on genome phylogeny substantially revises the tree of life.</title>
        <authorList>
            <person name="Parks D.H."/>
            <person name="Chuvochina M."/>
            <person name="Waite D.W."/>
            <person name="Rinke C."/>
            <person name="Skarshewski A."/>
            <person name="Chaumeil P.A."/>
            <person name="Hugenholtz P."/>
        </authorList>
    </citation>
    <scope>NUCLEOTIDE SEQUENCE [LARGE SCALE GENOMIC DNA]</scope>
    <source>
        <strain evidence="2">UBA9669</strain>
    </source>
</reference>
<dbReference type="EMBL" id="CP068176">
    <property type="protein sequence ID" value="QQT85344.1"/>
    <property type="molecule type" value="Genomic_DNA"/>
</dbReference>
<evidence type="ECO:0000313" key="6">
    <source>
        <dbReference type="Proteomes" id="UP000595320"/>
    </source>
</evidence>
<organism evidence="2 5">
    <name type="scientific">Acinetobacter ursingii</name>
    <dbReference type="NCBI Taxonomy" id="108980"/>
    <lineage>
        <taxon>Bacteria</taxon>
        <taxon>Pseudomonadati</taxon>
        <taxon>Pseudomonadota</taxon>
        <taxon>Gammaproteobacteria</taxon>
        <taxon>Moraxellales</taxon>
        <taxon>Moraxellaceae</taxon>
        <taxon>Acinetobacter</taxon>
    </lineage>
</organism>
<reference evidence="3 6" key="2">
    <citation type="submission" date="2021-01" db="EMBL/GenBank/DDBJ databases">
        <title>FDA dAtabase for Regulatory Grade micrObial Sequences (FDA-ARGOS): Supporting development and validation of Infectious Disease Dx tests.</title>
        <authorList>
            <person name="Sproer C."/>
            <person name="Gronow S."/>
            <person name="Severitt S."/>
            <person name="Schroder I."/>
            <person name="Tallon L."/>
            <person name="Sadzewicz L."/>
            <person name="Zhao X."/>
            <person name="Boylan J."/>
            <person name="Ott S."/>
            <person name="Bowen H."/>
            <person name="Vavikolanu K."/>
            <person name="Mehta A."/>
            <person name="Aluvathingal J."/>
            <person name="Nadendla S."/>
            <person name="Lowell S."/>
            <person name="Myers T."/>
            <person name="Yan Y."/>
            <person name="Sichtig H."/>
        </authorList>
    </citation>
    <scope>NUCLEOTIDE SEQUENCE [LARGE SCALE GENOMIC DNA]</scope>
    <source>
        <strain evidence="3 6">FDAARGOS_1096</strain>
    </source>
</reference>
<feature type="transmembrane region" description="Helical" evidence="1">
    <location>
        <begin position="43"/>
        <end position="61"/>
    </location>
</feature>
<dbReference type="Proteomes" id="UP000263596">
    <property type="component" value="Unassembled WGS sequence"/>
</dbReference>
<accession>A0A2N6V757</accession>
<dbReference type="RefSeq" id="WP_004998453.1">
    <property type="nucleotide sequence ID" value="NZ_BKFK01000002.1"/>
</dbReference>
<proteinExistence type="predicted"/>
<dbReference type="Proteomes" id="UP001164081">
    <property type="component" value="Chromosome"/>
</dbReference>
<dbReference type="GeneID" id="66212916"/>
<protein>
    <submittedName>
        <fullName evidence="2">Uncharacterized protein</fullName>
    </submittedName>
</protein>
<evidence type="ECO:0000313" key="2">
    <source>
        <dbReference type="EMBL" id="HCK30358.1"/>
    </source>
</evidence>
<sequence length="71" mass="8301">MMNDKFRFILLYGGIFWGCGFTILMLLYRYFFLNQPNLPITAFAVYFSICFIAGLVWGSLVHHDIQKKIVS</sequence>
<keyword evidence="1" id="KW-0472">Membrane</keyword>
<gene>
    <name evidence="2" type="ORF">DHW29_09290</name>
    <name evidence="3" type="ORF">I6I53_10495</name>
    <name evidence="4" type="ORF">LSO58_11190</name>
</gene>